<proteinExistence type="predicted"/>
<dbReference type="InterPro" id="IPR029058">
    <property type="entry name" value="AB_hydrolase_fold"/>
</dbReference>
<dbReference type="Proteomes" id="UP001143486">
    <property type="component" value="Unassembled WGS sequence"/>
</dbReference>
<comment type="caution">
    <text evidence="2">The sequence shown here is derived from an EMBL/GenBank/DDBJ whole genome shotgun (WGS) entry which is preliminary data.</text>
</comment>
<evidence type="ECO:0000313" key="2">
    <source>
        <dbReference type="EMBL" id="GLK52520.1"/>
    </source>
</evidence>
<feature type="chain" id="PRO_5040916607" evidence="1">
    <location>
        <begin position="22"/>
        <end position="304"/>
    </location>
</feature>
<keyword evidence="1" id="KW-0732">Signal</keyword>
<dbReference type="EMBL" id="BSFE01000005">
    <property type="protein sequence ID" value="GLK52520.1"/>
    <property type="molecule type" value="Genomic_DNA"/>
</dbReference>
<keyword evidence="3" id="KW-1185">Reference proteome</keyword>
<name>A0A9W6INQ7_9PROT</name>
<evidence type="ECO:0000256" key="1">
    <source>
        <dbReference type="SAM" id="SignalP"/>
    </source>
</evidence>
<dbReference type="AlphaFoldDB" id="A0A9W6INQ7"/>
<sequence length="304" mass="32103">MRFTHIVTLAALSMMTGTALAQGTDASFAIPSGRASLIYSGWGGPDLTVETYRPENLPADAPVIFVMHGVNRNPDDYRDAWIELADACGLAIIAPGFDRNGFPGSSGYNLGEPLPGTDAVSAFDAIEPLFATMRAGLGSTRSGYSIFGHSAGAQFVHRFLMLTPDTHVEAAVVANAGWYTWPDTSVEWPYGFAGAPRTPLDPGVIAALPVTLLLGEADNDPNASNLRQTPEARAQGAHRFERGLNTAALVDRLAADAGLEHGWAVATVPGIAHDNTRMAPAAVRHLVPEHIYNTAACQLATNGD</sequence>
<gene>
    <name evidence="2" type="ORF">GCM10017621_20280</name>
</gene>
<feature type="signal peptide" evidence="1">
    <location>
        <begin position="1"/>
        <end position="21"/>
    </location>
</feature>
<dbReference type="GO" id="GO:0016787">
    <property type="term" value="F:hydrolase activity"/>
    <property type="evidence" value="ECO:0007669"/>
    <property type="project" value="UniProtKB-KW"/>
</dbReference>
<dbReference type="RefSeq" id="WP_271186887.1">
    <property type="nucleotide sequence ID" value="NZ_BSFE01000005.1"/>
</dbReference>
<dbReference type="SUPFAM" id="SSF53474">
    <property type="entry name" value="alpha/beta-Hydrolases"/>
    <property type="match status" value="1"/>
</dbReference>
<reference evidence="2" key="2">
    <citation type="submission" date="2023-01" db="EMBL/GenBank/DDBJ databases">
        <authorList>
            <person name="Sun Q."/>
            <person name="Evtushenko L."/>
        </authorList>
    </citation>
    <scope>NUCLEOTIDE SEQUENCE</scope>
    <source>
        <strain evidence="2">VKM B-1513</strain>
    </source>
</reference>
<dbReference type="Gene3D" id="3.40.50.1820">
    <property type="entry name" value="alpha/beta hydrolase"/>
    <property type="match status" value="1"/>
</dbReference>
<protein>
    <submittedName>
        <fullName evidence="2">Hydrolase</fullName>
    </submittedName>
</protein>
<accession>A0A9W6INQ7</accession>
<evidence type="ECO:0000313" key="3">
    <source>
        <dbReference type="Proteomes" id="UP001143486"/>
    </source>
</evidence>
<organism evidence="2 3">
    <name type="scientific">Maricaulis virginensis</name>
    <dbReference type="NCBI Taxonomy" id="144022"/>
    <lineage>
        <taxon>Bacteria</taxon>
        <taxon>Pseudomonadati</taxon>
        <taxon>Pseudomonadota</taxon>
        <taxon>Alphaproteobacteria</taxon>
        <taxon>Maricaulales</taxon>
        <taxon>Maricaulaceae</taxon>
        <taxon>Maricaulis</taxon>
    </lineage>
</organism>
<keyword evidence="2" id="KW-0378">Hydrolase</keyword>
<reference evidence="2" key="1">
    <citation type="journal article" date="2014" name="Int. J. Syst. Evol. Microbiol.">
        <title>Complete genome sequence of Corynebacterium casei LMG S-19264T (=DSM 44701T), isolated from a smear-ripened cheese.</title>
        <authorList>
            <consortium name="US DOE Joint Genome Institute (JGI-PGF)"/>
            <person name="Walter F."/>
            <person name="Albersmeier A."/>
            <person name="Kalinowski J."/>
            <person name="Ruckert C."/>
        </authorList>
    </citation>
    <scope>NUCLEOTIDE SEQUENCE</scope>
    <source>
        <strain evidence="2">VKM B-1513</strain>
    </source>
</reference>